<dbReference type="PANTHER" id="PTHR28578:SF2">
    <property type="entry name" value="MITOTIC-SPINDLE ORGANIZING PROTEIN 2"/>
    <property type="match status" value="1"/>
</dbReference>
<evidence type="ECO:0000256" key="4">
    <source>
        <dbReference type="ARBA" id="ARBA00022490"/>
    </source>
</evidence>
<dbReference type="EMBL" id="JAODUO010000295">
    <property type="protein sequence ID" value="KAK2183796.1"/>
    <property type="molecule type" value="Genomic_DNA"/>
</dbReference>
<comment type="subcellular location">
    <subcellularLocation>
        <location evidence="2">Cytoplasm</location>
        <location evidence="2">Cytoskeleton</location>
        <location evidence="2">Microtubule organizing center</location>
        <location evidence="2">Centrosome</location>
    </subcellularLocation>
    <subcellularLocation>
        <location evidence="1">Cytoplasm</location>
        <location evidence="1">Cytoskeleton</location>
        <location evidence="1">Spindle</location>
    </subcellularLocation>
</comment>
<evidence type="ECO:0000256" key="6">
    <source>
        <dbReference type="SAM" id="MobiDB-lite"/>
    </source>
</evidence>
<dbReference type="AlphaFoldDB" id="A0AAD9NWK1"/>
<evidence type="ECO:0000256" key="1">
    <source>
        <dbReference type="ARBA" id="ARBA00004186"/>
    </source>
</evidence>
<feature type="region of interest" description="Disordered" evidence="6">
    <location>
        <begin position="67"/>
        <end position="115"/>
    </location>
</feature>
<evidence type="ECO:0000256" key="3">
    <source>
        <dbReference type="ARBA" id="ARBA00007286"/>
    </source>
</evidence>
<feature type="compositionally biased region" description="Low complexity" evidence="6">
    <location>
        <begin position="67"/>
        <end position="76"/>
    </location>
</feature>
<dbReference type="GO" id="GO:0005819">
    <property type="term" value="C:spindle"/>
    <property type="evidence" value="ECO:0007669"/>
    <property type="project" value="UniProtKB-SubCell"/>
</dbReference>
<reference evidence="7" key="1">
    <citation type="journal article" date="2023" name="Mol. Biol. Evol.">
        <title>Third-Generation Sequencing Reveals the Adaptive Role of the Epigenome in Three Deep-Sea Polychaetes.</title>
        <authorList>
            <person name="Perez M."/>
            <person name="Aroh O."/>
            <person name="Sun Y."/>
            <person name="Lan Y."/>
            <person name="Juniper S.K."/>
            <person name="Young C.R."/>
            <person name="Angers B."/>
            <person name="Qian P.Y."/>
        </authorList>
    </citation>
    <scope>NUCLEOTIDE SEQUENCE</scope>
    <source>
        <strain evidence="7">R07B-5</strain>
    </source>
</reference>
<name>A0AAD9NWK1_RIDPI</name>
<dbReference type="InterPro" id="IPR024332">
    <property type="entry name" value="MOZART2"/>
</dbReference>
<comment type="similarity">
    <text evidence="3">Belongs to the MOZART2 family.</text>
</comment>
<evidence type="ECO:0000313" key="7">
    <source>
        <dbReference type="EMBL" id="KAK2183796.1"/>
    </source>
</evidence>
<gene>
    <name evidence="7" type="ORF">NP493_289g03012</name>
</gene>
<dbReference type="Pfam" id="PF12926">
    <property type="entry name" value="MOZART2"/>
    <property type="match status" value="1"/>
</dbReference>
<proteinExistence type="inferred from homology"/>
<evidence type="ECO:0000256" key="5">
    <source>
        <dbReference type="ARBA" id="ARBA00023212"/>
    </source>
</evidence>
<dbReference type="PANTHER" id="PTHR28578">
    <property type="entry name" value="MITOTIC-SPINDLE ORGANIZING PROTEIN 2A-RELATED"/>
    <property type="match status" value="1"/>
</dbReference>
<evidence type="ECO:0000313" key="8">
    <source>
        <dbReference type="Proteomes" id="UP001209878"/>
    </source>
</evidence>
<keyword evidence="4" id="KW-0963">Cytoplasm</keyword>
<accession>A0AAD9NWK1</accession>
<dbReference type="GO" id="GO:0005813">
    <property type="term" value="C:centrosome"/>
    <property type="evidence" value="ECO:0007669"/>
    <property type="project" value="UniProtKB-SubCell"/>
</dbReference>
<protein>
    <submittedName>
        <fullName evidence="7">Uncharacterized protein</fullName>
    </submittedName>
</protein>
<comment type="caution">
    <text evidence="7">The sequence shown here is derived from an EMBL/GenBank/DDBJ whole genome shotgun (WGS) entry which is preliminary data.</text>
</comment>
<keyword evidence="8" id="KW-1185">Reference proteome</keyword>
<organism evidence="7 8">
    <name type="scientific">Ridgeia piscesae</name>
    <name type="common">Tubeworm</name>
    <dbReference type="NCBI Taxonomy" id="27915"/>
    <lineage>
        <taxon>Eukaryota</taxon>
        <taxon>Metazoa</taxon>
        <taxon>Spiralia</taxon>
        <taxon>Lophotrochozoa</taxon>
        <taxon>Annelida</taxon>
        <taxon>Polychaeta</taxon>
        <taxon>Sedentaria</taxon>
        <taxon>Canalipalpata</taxon>
        <taxon>Sabellida</taxon>
        <taxon>Siboglinidae</taxon>
        <taxon>Ridgeia</taxon>
    </lineage>
</organism>
<sequence>MSHDSGRHQVYRYTVLSKNVLVGDESELYELATLAGVVVDPNVFKIIVDLLRMNVAPSAIERMLKSMVSSVSSASSGGENRPRSGREMPSLPGAPATSKRRFKSHDRKTQEKPKS</sequence>
<dbReference type="Proteomes" id="UP001209878">
    <property type="component" value="Unassembled WGS sequence"/>
</dbReference>
<keyword evidence="5" id="KW-0206">Cytoskeleton</keyword>
<evidence type="ECO:0000256" key="2">
    <source>
        <dbReference type="ARBA" id="ARBA00004300"/>
    </source>
</evidence>